<dbReference type="EMBL" id="JBBPHU010000003">
    <property type="protein sequence ID" value="KAK7520703.1"/>
    <property type="molecule type" value="Genomic_DNA"/>
</dbReference>
<keyword evidence="4 6" id="KW-0472">Membrane</keyword>
<keyword evidence="3 6" id="KW-1133">Transmembrane helix</keyword>
<feature type="region of interest" description="Disordered" evidence="5">
    <location>
        <begin position="157"/>
        <end position="218"/>
    </location>
</feature>
<sequence>MEENPWSTHPGLPQYCAPETDFLLRLSSTFHTCVPTNLALFSTLLGTLSIVSWLFAQLPQIWKNHQLKSTSGLSIFFLSEWLLGDLSNLLGCIFTDQALWQVIVASYYCFVDCCLVGQWIWYEHLQHGRPLLRPWSRHGRRFDKDGDLPDIIDGMSVTSVDTQPANDPKATEPKDVLRSPRYPSSPSKEAARSPRVGTPTNRTITRLGTSGSSSPASSPRTVLYISLLLAVVARASPLHGPSPALGLVDAAAAPPGETATQIAGRLLSWLSTLMYLGSRMPQLYKNWKRQSTEGLSPTLFLAAFMGNLFYSSSIVANPCAWYSFPPNGGRGWVGSRGSDRVEWVGRATPFFLGAAGVLIMDAAVGVQFWLYGEGTERTVVVPDEGGAKWRWRKLSGWMRGWIPAPRDMTPPRREERQRLLGDGVDSGIAREDYGGV</sequence>
<proteinExistence type="predicted"/>
<feature type="region of interest" description="Disordered" evidence="5">
    <location>
        <begin position="406"/>
        <end position="436"/>
    </location>
</feature>
<evidence type="ECO:0000256" key="2">
    <source>
        <dbReference type="ARBA" id="ARBA00022692"/>
    </source>
</evidence>
<evidence type="ECO:0000256" key="3">
    <source>
        <dbReference type="ARBA" id="ARBA00022989"/>
    </source>
</evidence>
<dbReference type="Pfam" id="PF04193">
    <property type="entry name" value="PQ-loop"/>
    <property type="match status" value="2"/>
</dbReference>
<dbReference type="Gene3D" id="1.20.1280.290">
    <property type="match status" value="2"/>
</dbReference>
<keyword evidence="2 6" id="KW-0812">Transmembrane</keyword>
<evidence type="ECO:0000256" key="5">
    <source>
        <dbReference type="SAM" id="MobiDB-lite"/>
    </source>
</evidence>
<dbReference type="Proteomes" id="UP001363622">
    <property type="component" value="Unassembled WGS sequence"/>
</dbReference>
<name>A0ABR1KT53_9PEZI</name>
<feature type="transmembrane region" description="Helical" evidence="6">
    <location>
        <begin position="38"/>
        <end position="56"/>
    </location>
</feature>
<dbReference type="InterPro" id="IPR006603">
    <property type="entry name" value="PQ-loop_rpt"/>
</dbReference>
<protein>
    <submittedName>
        <fullName evidence="7">PQ loop repeat protein</fullName>
    </submittedName>
</protein>
<evidence type="ECO:0000256" key="4">
    <source>
        <dbReference type="ARBA" id="ARBA00023136"/>
    </source>
</evidence>
<evidence type="ECO:0000256" key="6">
    <source>
        <dbReference type="SAM" id="Phobius"/>
    </source>
</evidence>
<keyword evidence="8" id="KW-1185">Reference proteome</keyword>
<gene>
    <name evidence="7" type="ORF">IWZ03DRAFT_373667</name>
</gene>
<dbReference type="SMART" id="SM00679">
    <property type="entry name" value="CTNS"/>
    <property type="match status" value="2"/>
</dbReference>
<organism evidence="7 8">
    <name type="scientific">Phyllosticta citriasiana</name>
    <dbReference type="NCBI Taxonomy" id="595635"/>
    <lineage>
        <taxon>Eukaryota</taxon>
        <taxon>Fungi</taxon>
        <taxon>Dikarya</taxon>
        <taxon>Ascomycota</taxon>
        <taxon>Pezizomycotina</taxon>
        <taxon>Dothideomycetes</taxon>
        <taxon>Dothideomycetes incertae sedis</taxon>
        <taxon>Botryosphaeriales</taxon>
        <taxon>Phyllostictaceae</taxon>
        <taxon>Phyllosticta</taxon>
    </lineage>
</organism>
<comment type="subcellular location">
    <subcellularLocation>
        <location evidence="1">Membrane</location>
        <topology evidence="1">Multi-pass membrane protein</topology>
    </subcellularLocation>
</comment>
<dbReference type="PANTHER" id="PTHR16201">
    <property type="entry name" value="SEVEN TRANSMEMBRANE PROTEIN 1-RELATED"/>
    <property type="match status" value="1"/>
</dbReference>
<feature type="compositionally biased region" description="Basic and acidic residues" evidence="5">
    <location>
        <begin position="169"/>
        <end position="178"/>
    </location>
</feature>
<feature type="transmembrane region" description="Helical" evidence="6">
    <location>
        <begin position="350"/>
        <end position="371"/>
    </location>
</feature>
<feature type="compositionally biased region" description="Basic and acidic residues" evidence="5">
    <location>
        <begin position="409"/>
        <end position="419"/>
    </location>
</feature>
<evidence type="ECO:0000313" key="7">
    <source>
        <dbReference type="EMBL" id="KAK7520703.1"/>
    </source>
</evidence>
<evidence type="ECO:0000313" key="8">
    <source>
        <dbReference type="Proteomes" id="UP001363622"/>
    </source>
</evidence>
<dbReference type="PANTHER" id="PTHR16201:SF34">
    <property type="entry name" value="LYSOSOMAL AMINO ACID TRANSPORTER 1"/>
    <property type="match status" value="1"/>
</dbReference>
<feature type="compositionally biased region" description="Polar residues" evidence="5">
    <location>
        <begin position="198"/>
        <end position="209"/>
    </location>
</feature>
<reference evidence="7 8" key="1">
    <citation type="submission" date="2024-04" db="EMBL/GenBank/DDBJ databases">
        <title>Phyllosticta paracitricarpa is synonymous to the EU quarantine fungus P. citricarpa based on phylogenomic analyses.</title>
        <authorList>
            <consortium name="Lawrence Berkeley National Laboratory"/>
            <person name="Van Ingen-Buijs V.A."/>
            <person name="Van Westerhoven A.C."/>
            <person name="Haridas S."/>
            <person name="Skiadas P."/>
            <person name="Martin F."/>
            <person name="Groenewald J.Z."/>
            <person name="Crous P.W."/>
            <person name="Seidl M.F."/>
        </authorList>
    </citation>
    <scope>NUCLEOTIDE SEQUENCE [LARGE SCALE GENOMIC DNA]</scope>
    <source>
        <strain evidence="7 8">CBS 123371</strain>
    </source>
</reference>
<evidence type="ECO:0000256" key="1">
    <source>
        <dbReference type="ARBA" id="ARBA00004141"/>
    </source>
</evidence>
<accession>A0ABR1KT53</accession>
<dbReference type="InterPro" id="IPR051415">
    <property type="entry name" value="LAAT-1"/>
</dbReference>
<feature type="transmembrane region" description="Helical" evidence="6">
    <location>
        <begin position="299"/>
        <end position="324"/>
    </location>
</feature>
<comment type="caution">
    <text evidence="7">The sequence shown here is derived from an EMBL/GenBank/DDBJ whole genome shotgun (WGS) entry which is preliminary data.</text>
</comment>